<dbReference type="GO" id="GO:0005737">
    <property type="term" value="C:cytoplasm"/>
    <property type="evidence" value="ECO:0007669"/>
    <property type="project" value="TreeGrafter"/>
</dbReference>
<comment type="similarity">
    <text evidence="1 4">Belongs to the cytochrome P450 family.</text>
</comment>
<keyword evidence="3 4" id="KW-0408">Iron</keyword>
<dbReference type="Gene3D" id="1.10.630.10">
    <property type="entry name" value="Cytochrome P450"/>
    <property type="match status" value="2"/>
</dbReference>
<evidence type="ECO:0000256" key="1">
    <source>
        <dbReference type="ARBA" id="ARBA00010617"/>
    </source>
</evidence>
<dbReference type="PANTHER" id="PTHR24300">
    <property type="entry name" value="CYTOCHROME P450 508A4-RELATED"/>
    <property type="match status" value="1"/>
</dbReference>
<dbReference type="SUPFAM" id="SSF48264">
    <property type="entry name" value="Cytochrome P450"/>
    <property type="match status" value="1"/>
</dbReference>
<dbReference type="GO" id="GO:0008395">
    <property type="term" value="F:steroid hydroxylase activity"/>
    <property type="evidence" value="ECO:0007669"/>
    <property type="project" value="TreeGrafter"/>
</dbReference>
<dbReference type="InterPro" id="IPR036396">
    <property type="entry name" value="Cyt_P450_sf"/>
</dbReference>
<name>A0AAD8FFG0_BIOPF</name>
<evidence type="ECO:0000313" key="5">
    <source>
        <dbReference type="EMBL" id="KAK0061234.1"/>
    </source>
</evidence>
<dbReference type="PRINTS" id="PR00385">
    <property type="entry name" value="P450"/>
</dbReference>
<dbReference type="GO" id="GO:0006082">
    <property type="term" value="P:organic acid metabolic process"/>
    <property type="evidence" value="ECO:0007669"/>
    <property type="project" value="TreeGrafter"/>
</dbReference>
<dbReference type="GO" id="GO:0020037">
    <property type="term" value="F:heme binding"/>
    <property type="evidence" value="ECO:0007669"/>
    <property type="project" value="InterPro"/>
</dbReference>
<dbReference type="PROSITE" id="PS00086">
    <property type="entry name" value="CYTOCHROME_P450"/>
    <property type="match status" value="1"/>
</dbReference>
<gene>
    <name evidence="5" type="ORF">Bpfe_009395</name>
</gene>
<sequence>MGKNILAEKILVEVAFFCKELARLDGKPSDIRELTNMSISNVISSIIFGKRFEFDDPQFVEQLNSLNDIAKLNSGTLVLNFFPFLFYIPVDLFKVEQIGTERAPSIADKPRLKYFTAVIMEVQRRASILPITIPYFCSTDTTLAGYTIPKNTVLMPNLDAVLRSKEIWGDPENFRPERFLDEQGHVVKREELISFSVGRRVCLGESLAKIELFLYLSNLIQTLQFLPARPDEIPPLKDTWGLAATPEPFEIKCVKRNA</sequence>
<dbReference type="GO" id="GO:0006805">
    <property type="term" value="P:xenobiotic metabolic process"/>
    <property type="evidence" value="ECO:0007669"/>
    <property type="project" value="TreeGrafter"/>
</dbReference>
<dbReference type="GO" id="GO:0016712">
    <property type="term" value="F:oxidoreductase activity, acting on paired donors, with incorporation or reduction of molecular oxygen, reduced flavin or flavoprotein as one donor, and incorporation of one atom of oxygen"/>
    <property type="evidence" value="ECO:0007669"/>
    <property type="project" value="TreeGrafter"/>
</dbReference>
<reference evidence="5" key="1">
    <citation type="journal article" date="2023" name="PLoS Negl. Trop. Dis.">
        <title>A genome sequence for Biomphalaria pfeifferi, the major vector snail for the human-infecting parasite Schistosoma mansoni.</title>
        <authorList>
            <person name="Bu L."/>
            <person name="Lu L."/>
            <person name="Laidemitt M.R."/>
            <person name="Zhang S.M."/>
            <person name="Mutuku M."/>
            <person name="Mkoji G."/>
            <person name="Steinauer M."/>
            <person name="Loker E.S."/>
        </authorList>
    </citation>
    <scope>NUCLEOTIDE SEQUENCE</scope>
    <source>
        <strain evidence="5">KasaAsao</strain>
    </source>
</reference>
<evidence type="ECO:0000256" key="3">
    <source>
        <dbReference type="ARBA" id="ARBA00023004"/>
    </source>
</evidence>
<dbReference type="InterPro" id="IPR001128">
    <property type="entry name" value="Cyt_P450"/>
</dbReference>
<dbReference type="AlphaFoldDB" id="A0AAD8FFG0"/>
<dbReference type="InterPro" id="IPR050182">
    <property type="entry name" value="Cytochrome_P450_fam2"/>
</dbReference>
<dbReference type="Proteomes" id="UP001233172">
    <property type="component" value="Unassembled WGS sequence"/>
</dbReference>
<protein>
    <submittedName>
        <fullName evidence="5">Cytochrome P450 2U1</fullName>
    </submittedName>
</protein>
<accession>A0AAD8FFG0</accession>
<dbReference type="PANTHER" id="PTHR24300:SF403">
    <property type="entry name" value="CYTOCHROME P450 306A1"/>
    <property type="match status" value="1"/>
</dbReference>
<comment type="caution">
    <text evidence="5">The sequence shown here is derived from an EMBL/GenBank/DDBJ whole genome shotgun (WGS) entry which is preliminary data.</text>
</comment>
<reference evidence="5" key="2">
    <citation type="submission" date="2023-04" db="EMBL/GenBank/DDBJ databases">
        <authorList>
            <person name="Bu L."/>
            <person name="Lu L."/>
            <person name="Laidemitt M.R."/>
            <person name="Zhang S.M."/>
            <person name="Mutuku M."/>
            <person name="Mkoji G."/>
            <person name="Steinauer M."/>
            <person name="Loker E.S."/>
        </authorList>
    </citation>
    <scope>NUCLEOTIDE SEQUENCE</scope>
    <source>
        <strain evidence="5">KasaAsao</strain>
        <tissue evidence="5">Whole Snail</tissue>
    </source>
</reference>
<keyword evidence="4" id="KW-0349">Heme</keyword>
<evidence type="ECO:0000256" key="2">
    <source>
        <dbReference type="ARBA" id="ARBA00022723"/>
    </source>
</evidence>
<keyword evidence="4" id="KW-0560">Oxidoreductase</keyword>
<dbReference type="GO" id="GO:0005506">
    <property type="term" value="F:iron ion binding"/>
    <property type="evidence" value="ECO:0007669"/>
    <property type="project" value="InterPro"/>
</dbReference>
<evidence type="ECO:0000256" key="4">
    <source>
        <dbReference type="RuleBase" id="RU000461"/>
    </source>
</evidence>
<keyword evidence="6" id="KW-1185">Reference proteome</keyword>
<organism evidence="5 6">
    <name type="scientific">Biomphalaria pfeifferi</name>
    <name type="common">Bloodfluke planorb</name>
    <name type="synonym">Freshwater snail</name>
    <dbReference type="NCBI Taxonomy" id="112525"/>
    <lineage>
        <taxon>Eukaryota</taxon>
        <taxon>Metazoa</taxon>
        <taxon>Spiralia</taxon>
        <taxon>Lophotrochozoa</taxon>
        <taxon>Mollusca</taxon>
        <taxon>Gastropoda</taxon>
        <taxon>Heterobranchia</taxon>
        <taxon>Euthyneura</taxon>
        <taxon>Panpulmonata</taxon>
        <taxon>Hygrophila</taxon>
        <taxon>Lymnaeoidea</taxon>
        <taxon>Planorbidae</taxon>
        <taxon>Biomphalaria</taxon>
    </lineage>
</organism>
<evidence type="ECO:0000313" key="6">
    <source>
        <dbReference type="Proteomes" id="UP001233172"/>
    </source>
</evidence>
<dbReference type="Pfam" id="PF00067">
    <property type="entry name" value="p450"/>
    <property type="match status" value="2"/>
</dbReference>
<proteinExistence type="inferred from homology"/>
<dbReference type="InterPro" id="IPR017972">
    <property type="entry name" value="Cyt_P450_CS"/>
</dbReference>
<keyword evidence="2 4" id="KW-0479">Metal-binding</keyword>
<keyword evidence="4" id="KW-0503">Monooxygenase</keyword>
<dbReference type="EMBL" id="JASAOG010000031">
    <property type="protein sequence ID" value="KAK0061234.1"/>
    <property type="molecule type" value="Genomic_DNA"/>
</dbReference>